<dbReference type="InterPro" id="IPR010183">
    <property type="entry name" value="Phage_lambda_Bet"/>
</dbReference>
<accession>A0ABV6GBP4</accession>
<gene>
    <name evidence="2" type="primary">bet</name>
    <name evidence="2" type="ORF">ACFFIX_06495</name>
</gene>
<evidence type="ECO:0000313" key="2">
    <source>
        <dbReference type="EMBL" id="MFC0271099.1"/>
    </source>
</evidence>
<name>A0ABV6GBP4_9BACI</name>
<dbReference type="Pfam" id="PF03837">
    <property type="entry name" value="RecT"/>
    <property type="match status" value="1"/>
</dbReference>
<dbReference type="RefSeq" id="WP_378931774.1">
    <property type="nucleotide sequence ID" value="NZ_JBHLVO010000003.1"/>
</dbReference>
<evidence type="ECO:0000256" key="1">
    <source>
        <dbReference type="SAM" id="MobiDB-lite"/>
    </source>
</evidence>
<feature type="region of interest" description="Disordered" evidence="1">
    <location>
        <begin position="185"/>
        <end position="245"/>
    </location>
</feature>
<dbReference type="EMBL" id="JBHLVO010000003">
    <property type="protein sequence ID" value="MFC0271099.1"/>
    <property type="molecule type" value="Genomic_DNA"/>
</dbReference>
<comment type="caution">
    <text evidence="2">The sequence shown here is derived from an EMBL/GenBank/DDBJ whole genome shotgun (WGS) entry which is preliminary data.</text>
</comment>
<proteinExistence type="predicted"/>
<dbReference type="Proteomes" id="UP001589854">
    <property type="component" value="Unassembled WGS sequence"/>
</dbReference>
<evidence type="ECO:0000313" key="3">
    <source>
        <dbReference type="Proteomes" id="UP001589854"/>
    </source>
</evidence>
<organism evidence="2 3">
    <name type="scientific">Metabacillus herbersteinensis</name>
    <dbReference type="NCBI Taxonomy" id="283816"/>
    <lineage>
        <taxon>Bacteria</taxon>
        <taxon>Bacillati</taxon>
        <taxon>Bacillota</taxon>
        <taxon>Bacilli</taxon>
        <taxon>Bacillales</taxon>
        <taxon>Bacillaceae</taxon>
        <taxon>Metabacillus</taxon>
    </lineage>
</organism>
<reference evidence="2 3" key="1">
    <citation type="submission" date="2024-09" db="EMBL/GenBank/DDBJ databases">
        <authorList>
            <person name="Sun Q."/>
            <person name="Mori K."/>
        </authorList>
    </citation>
    <scope>NUCLEOTIDE SEQUENCE [LARGE SCALE GENOMIC DNA]</scope>
    <source>
        <strain evidence="2 3">CCM 7228</strain>
    </source>
</reference>
<protein>
    <submittedName>
        <fullName evidence="2">Phage recombination protein Bet</fullName>
    </submittedName>
</protein>
<dbReference type="InterPro" id="IPR018330">
    <property type="entry name" value="RecT_fam"/>
</dbReference>
<sequence>MSNDLMTKSVEFEVNGEAVKLSGSTVKNYLVRGNAEVTEQEIVMFINLCKYQKLNPFLNEAYLVKFGSNPAQIIVGKEAFMKRAETNEKFDGLEAGIIVERAGEMKDVEGAIKLPTDTLIGGWAKVYRSDRKSPITVRLSYEEFNKNQATWKQMPLNMIRKTAIVNAMREAFPGNLGNLYTEEETAQVGNASPEEAVRKEVKENANSEIIDVEFEEVSDNKPQQKNPEPPKQQEKQSAFSSGPDF</sequence>
<dbReference type="NCBIfam" id="TIGR01913">
    <property type="entry name" value="bet_lambda"/>
    <property type="match status" value="1"/>
</dbReference>
<keyword evidence="3" id="KW-1185">Reference proteome</keyword>
<feature type="compositionally biased region" description="Basic and acidic residues" evidence="1">
    <location>
        <begin position="195"/>
        <end position="205"/>
    </location>
</feature>